<dbReference type="Proteomes" id="UP000663846">
    <property type="component" value="Unassembled WGS sequence"/>
</dbReference>
<evidence type="ECO:0000313" key="3">
    <source>
        <dbReference type="Proteomes" id="UP000663846"/>
    </source>
</evidence>
<organism evidence="2 3">
    <name type="scientific">Rhizoctonia solani</name>
    <dbReference type="NCBI Taxonomy" id="456999"/>
    <lineage>
        <taxon>Eukaryota</taxon>
        <taxon>Fungi</taxon>
        <taxon>Dikarya</taxon>
        <taxon>Basidiomycota</taxon>
        <taxon>Agaricomycotina</taxon>
        <taxon>Agaricomycetes</taxon>
        <taxon>Cantharellales</taxon>
        <taxon>Ceratobasidiaceae</taxon>
        <taxon>Rhizoctonia</taxon>
    </lineage>
</organism>
<dbReference type="GO" id="GO:0003676">
    <property type="term" value="F:nucleic acid binding"/>
    <property type="evidence" value="ECO:0007669"/>
    <property type="project" value="InterPro"/>
</dbReference>
<dbReference type="CDD" id="cd09275">
    <property type="entry name" value="RNase_HI_RT_DIRS1"/>
    <property type="match status" value="1"/>
</dbReference>
<comment type="caution">
    <text evidence="2">The sequence shown here is derived from an EMBL/GenBank/DDBJ whole genome shotgun (WGS) entry which is preliminary data.</text>
</comment>
<accession>A0A8H3GCX8</accession>
<protein>
    <submittedName>
        <fullName evidence="2">Uncharacterized protein</fullName>
    </submittedName>
</protein>
<name>A0A8H3GCX8_9AGAM</name>
<dbReference type="InterPro" id="IPR036397">
    <property type="entry name" value="RNaseH_sf"/>
</dbReference>
<dbReference type="SUPFAM" id="SSF56672">
    <property type="entry name" value="DNA/RNA polymerases"/>
    <property type="match status" value="1"/>
</dbReference>
<reference evidence="2" key="1">
    <citation type="submission" date="2021-01" db="EMBL/GenBank/DDBJ databases">
        <authorList>
            <person name="Kaushik A."/>
        </authorList>
    </citation>
    <scope>NUCLEOTIDE SEQUENCE</scope>
    <source>
        <strain evidence="2">AG1-1C</strain>
    </source>
</reference>
<dbReference type="EMBL" id="CAJMWS010000455">
    <property type="protein sequence ID" value="CAE6445030.1"/>
    <property type="molecule type" value="Genomic_DNA"/>
</dbReference>
<gene>
    <name evidence="2" type="ORF">RDB_LOCUS136702</name>
</gene>
<feature type="region of interest" description="Disordered" evidence="1">
    <location>
        <begin position="1"/>
        <end position="36"/>
    </location>
</feature>
<dbReference type="PANTHER" id="PTHR33050">
    <property type="entry name" value="REVERSE TRANSCRIPTASE DOMAIN-CONTAINING PROTEIN"/>
    <property type="match status" value="1"/>
</dbReference>
<feature type="non-terminal residue" evidence="2">
    <location>
        <position position="1"/>
    </location>
</feature>
<sequence length="933" mass="104480">TQARDQAGVSGMQVPNPSGLYGPSGEPTQPGPEDEDVLRQRARASLAAAEQRQSDNQDALRVIFEAIGKDPISAAPDKSLFGWASDAQDTLVNMHPDAAKTVVAVENYSRSIESARTSLLIQPSKPDFPAHLWSDLLRNQYVDLNKVHTYLHAPHQASRVVEKFSDTFSLVTTTGQAPDKKIRTAAEWCYAWNIYSRAVVFAFRHRGSELNAWNDFIMRTFATTADPYHDQVISMEASMRRHIFGNQALCLWNRSEPLVALVAMLLRARSVSDIKSKIFANGSIWAPVSGIACTSMPVRIVEEDTPDLPVPKRRRVDPAHGVASKVANNRLKDQAFRRGLVWRNGEKCISPSAESTLYAPPFPTIPPHELENQAALNTINSHQDLFKVVTPFNVDCFESLLKTHPNRPLVSSVCRGLREGFYPPANTFDFIPLDPEIVANHKMNAQELDFVESQCADELAAGRFSPPFTSLLPGMQTSALGAVPKPNSKKFRLITDQSLRPHALNSFIAKDDVRVRYDSLQDLGRSLRFIRKKFGESTPLVLWKSDIAHAFRCIPMHPLWQIRQVVEVNGKFYVDRCMVFGSRASPYIWCRIAGLIAWIAINIRGLLFLQHYMDDYWSIERGLELVPYSSYGDSQPHGQVQFLVLLDELGVPHEQPKQIFGECIPVIGFNVDTQAMSISMAQNDRQELADAIKAFVSHSGRKHPLRKWQQMLGWANWALNAMPHARPALASSYAKLEGKSIANATIYINSAVTSDLTWFADRLLSGVGVSLIRANSWDETQADVTIFCDACPSGMGFWSPSHRQAYYFECLPEIHRSSNFCEAAAIISALQWALSLELPERPRILIYSDNLAAVEVFSSMRGKPPYHAMTMQAAAWIHDHEILWRTLHVPGLDNTIADYLSRGMLHSVRALDNSLPIRPFTPLENIYPGSVEM</sequence>
<proteinExistence type="predicted"/>
<dbReference type="PANTHER" id="PTHR33050:SF7">
    <property type="entry name" value="RIBONUCLEASE H"/>
    <property type="match status" value="1"/>
</dbReference>
<dbReference type="InterPro" id="IPR052055">
    <property type="entry name" value="Hepadnavirus_pol/RT"/>
</dbReference>
<dbReference type="Gene3D" id="3.30.420.10">
    <property type="entry name" value="Ribonuclease H-like superfamily/Ribonuclease H"/>
    <property type="match status" value="1"/>
</dbReference>
<dbReference type="InterPro" id="IPR043502">
    <property type="entry name" value="DNA/RNA_pol_sf"/>
</dbReference>
<evidence type="ECO:0000313" key="2">
    <source>
        <dbReference type="EMBL" id="CAE6445030.1"/>
    </source>
</evidence>
<evidence type="ECO:0000256" key="1">
    <source>
        <dbReference type="SAM" id="MobiDB-lite"/>
    </source>
</evidence>
<dbReference type="AlphaFoldDB" id="A0A8H3GCX8"/>